<keyword evidence="6" id="KW-0479">Metal-binding</keyword>
<dbReference type="Pfam" id="PF13023">
    <property type="entry name" value="HD_3"/>
    <property type="match status" value="1"/>
</dbReference>
<keyword evidence="7 9" id="KW-0378">Hydrolase</keyword>
<reference evidence="9" key="1">
    <citation type="journal article" date="2020" name="mSystems">
        <title>Genome- and Community-Level Interaction Insights into Carbon Utilization and Element Cycling Functions of Hydrothermarchaeota in Hydrothermal Sediment.</title>
        <authorList>
            <person name="Zhou Z."/>
            <person name="Liu Y."/>
            <person name="Xu W."/>
            <person name="Pan J."/>
            <person name="Luo Z.H."/>
            <person name="Li M."/>
        </authorList>
    </citation>
    <scope>NUCLEOTIDE SEQUENCE [LARGE SCALE GENOMIC DNA]</scope>
    <source>
        <strain evidence="9">HyVt-102</strain>
    </source>
</reference>
<evidence type="ECO:0000256" key="1">
    <source>
        <dbReference type="ARBA" id="ARBA00001638"/>
    </source>
</evidence>
<dbReference type="InterPro" id="IPR006674">
    <property type="entry name" value="HD_domain"/>
</dbReference>
<dbReference type="SUPFAM" id="SSF109604">
    <property type="entry name" value="HD-domain/PDEase-like"/>
    <property type="match status" value="1"/>
</dbReference>
<dbReference type="InterPro" id="IPR039356">
    <property type="entry name" value="YfbR/HDDC2"/>
</dbReference>
<proteinExistence type="predicted"/>
<comment type="catalytic activity">
    <reaction evidence="1">
        <text>a 2'-deoxyribonucleoside 5'-phosphate + H2O = a 2'-deoxyribonucleoside + phosphate</text>
        <dbReference type="Rhea" id="RHEA:36167"/>
        <dbReference type="ChEBI" id="CHEBI:15377"/>
        <dbReference type="ChEBI" id="CHEBI:18274"/>
        <dbReference type="ChEBI" id="CHEBI:43474"/>
        <dbReference type="ChEBI" id="CHEBI:65317"/>
        <dbReference type="EC" id="3.1.3.89"/>
    </reaction>
</comment>
<evidence type="ECO:0000313" key="9">
    <source>
        <dbReference type="EMBL" id="HDI83664.1"/>
    </source>
</evidence>
<evidence type="ECO:0000256" key="5">
    <source>
        <dbReference type="ARBA" id="ARBA00012964"/>
    </source>
</evidence>
<dbReference type="InterPro" id="IPR003607">
    <property type="entry name" value="HD/PDEase_dom"/>
</dbReference>
<comment type="subunit">
    <text evidence="4">Homodimer.</text>
</comment>
<dbReference type="GO" id="GO:0002953">
    <property type="term" value="F:5'-deoxynucleotidase activity"/>
    <property type="evidence" value="ECO:0007669"/>
    <property type="project" value="UniProtKB-EC"/>
</dbReference>
<comment type="cofactor">
    <cofactor evidence="2">
        <name>Mn(2+)</name>
        <dbReference type="ChEBI" id="CHEBI:29035"/>
    </cofactor>
</comment>
<dbReference type="CDD" id="cd00077">
    <property type="entry name" value="HDc"/>
    <property type="match status" value="1"/>
</dbReference>
<comment type="caution">
    <text evidence="9">The sequence shown here is derived from an EMBL/GenBank/DDBJ whole genome shotgun (WGS) entry which is preliminary data.</text>
</comment>
<dbReference type="GO" id="GO:0046872">
    <property type="term" value="F:metal ion binding"/>
    <property type="evidence" value="ECO:0007669"/>
    <property type="project" value="UniProtKB-KW"/>
</dbReference>
<gene>
    <name evidence="9" type="ORF">ENF18_07740</name>
</gene>
<dbReference type="Gene3D" id="1.10.3210.10">
    <property type="entry name" value="Hypothetical protein af1432"/>
    <property type="match status" value="1"/>
</dbReference>
<dbReference type="GO" id="GO:0005737">
    <property type="term" value="C:cytoplasm"/>
    <property type="evidence" value="ECO:0007669"/>
    <property type="project" value="TreeGrafter"/>
</dbReference>
<dbReference type="EC" id="3.1.3.89" evidence="5"/>
<dbReference type="PANTHER" id="PTHR11845">
    <property type="entry name" value="5'-DEOXYNUCLEOTIDASE HDDC2"/>
    <property type="match status" value="1"/>
</dbReference>
<evidence type="ECO:0000256" key="4">
    <source>
        <dbReference type="ARBA" id="ARBA00011738"/>
    </source>
</evidence>
<evidence type="ECO:0000256" key="3">
    <source>
        <dbReference type="ARBA" id="ARBA00001941"/>
    </source>
</evidence>
<protein>
    <recommendedName>
        <fullName evidence="5">5'-deoxynucleotidase</fullName>
        <ecNumber evidence="5">3.1.3.89</ecNumber>
    </recommendedName>
</protein>
<evidence type="ECO:0000256" key="6">
    <source>
        <dbReference type="ARBA" id="ARBA00022723"/>
    </source>
</evidence>
<name>A0A7C0ZLV0_UNCW3</name>
<accession>A0A7C0ZLV0</accession>
<dbReference type="EMBL" id="DQWE01000366">
    <property type="protein sequence ID" value="HDI83664.1"/>
    <property type="molecule type" value="Genomic_DNA"/>
</dbReference>
<feature type="domain" description="HD" evidence="8">
    <location>
        <begin position="35"/>
        <end position="131"/>
    </location>
</feature>
<dbReference type="PROSITE" id="PS51831">
    <property type="entry name" value="HD"/>
    <property type="match status" value="1"/>
</dbReference>
<evidence type="ECO:0000256" key="7">
    <source>
        <dbReference type="ARBA" id="ARBA00022801"/>
    </source>
</evidence>
<dbReference type="SMART" id="SM00471">
    <property type="entry name" value="HDc"/>
    <property type="match status" value="1"/>
</dbReference>
<dbReference type="Proteomes" id="UP000885847">
    <property type="component" value="Unassembled WGS sequence"/>
</dbReference>
<sequence length="177" mass="20320">MKVSGIVDFLSYAGRLKGLKRTGWVLKGVPEPETVAEHTYRTALISYILATLIGNVDREKVLRIALVHDLAEGLIGDLPLEAKRYANIDEISAFNDIPGLPEEFLNDFKEFQERSTQEAMIVRAADKIDLLLQVLDYEKSLGTRLDEFWENMDNRVDFDFHPIIKEIVEEIERRRDA</sequence>
<dbReference type="AlphaFoldDB" id="A0A7C0ZLV0"/>
<evidence type="ECO:0000259" key="8">
    <source>
        <dbReference type="PROSITE" id="PS51831"/>
    </source>
</evidence>
<dbReference type="PANTHER" id="PTHR11845:SF13">
    <property type="entry name" value="5'-DEOXYNUCLEOTIDASE HDDC2"/>
    <property type="match status" value="1"/>
</dbReference>
<organism evidence="9">
    <name type="scientific">candidate division WOR-3 bacterium</name>
    <dbReference type="NCBI Taxonomy" id="2052148"/>
    <lineage>
        <taxon>Bacteria</taxon>
        <taxon>Bacteria division WOR-3</taxon>
    </lineage>
</organism>
<comment type="cofactor">
    <cofactor evidence="3">
        <name>Co(2+)</name>
        <dbReference type="ChEBI" id="CHEBI:48828"/>
    </cofactor>
</comment>
<evidence type="ECO:0000256" key="2">
    <source>
        <dbReference type="ARBA" id="ARBA00001936"/>
    </source>
</evidence>